<accession>A0AAV9W4I7</accession>
<evidence type="ECO:0000313" key="3">
    <source>
        <dbReference type="Proteomes" id="UP001370758"/>
    </source>
</evidence>
<comment type="caution">
    <text evidence="2">The sequence shown here is derived from an EMBL/GenBank/DDBJ whole genome shotgun (WGS) entry which is preliminary data.</text>
</comment>
<evidence type="ECO:0000256" key="1">
    <source>
        <dbReference type="SAM" id="MobiDB-lite"/>
    </source>
</evidence>
<gene>
    <name evidence="2" type="ORF">TWF481_009022</name>
</gene>
<proteinExistence type="predicted"/>
<sequence length="370" mass="43200">MSDIPEPTAPAQDTGEETEMSSKEPFDWYAIPIEIRDQIYEIVLPFEVNFVYNSPWAFSDYKGANKSMKKLPGGITFEISPFPDLAIKYYSQVSHRFGAEIAESLYRQRRATLKALEDCTSGTAAWNTDFDSAKITPRLLEIISRSRFVFASFGHTTKNIIQKMDKRIKNNIRDIFITQSMISTVMPGNLHKWTFPFSENSTLLSSNFPNLEKVAVEVKQWLRDTYCLSEMVRWYDEGIIKQLEIVYAKKKRDAGGEEWGWQCNNYQFKEDPTVEDCYQLLWEYTFGEDRDPAKRWKVIRVDEDEVNERGRFFINHEYPYVGTEMTMVEGSVFRMIREPIETFKGASEEENLKFIKACGRQGQLVRRFFG</sequence>
<dbReference type="EMBL" id="JAVHJL010000006">
    <property type="protein sequence ID" value="KAK6501175.1"/>
    <property type="molecule type" value="Genomic_DNA"/>
</dbReference>
<protein>
    <submittedName>
        <fullName evidence="2">Uncharacterized protein</fullName>
    </submittedName>
</protein>
<reference evidence="2 3" key="1">
    <citation type="submission" date="2023-08" db="EMBL/GenBank/DDBJ databases">
        <authorList>
            <person name="Palmer J.M."/>
        </authorList>
    </citation>
    <scope>NUCLEOTIDE SEQUENCE [LARGE SCALE GENOMIC DNA]</scope>
    <source>
        <strain evidence="2 3">TWF481</strain>
    </source>
</reference>
<keyword evidence="3" id="KW-1185">Reference proteome</keyword>
<evidence type="ECO:0000313" key="2">
    <source>
        <dbReference type="EMBL" id="KAK6501175.1"/>
    </source>
</evidence>
<feature type="region of interest" description="Disordered" evidence="1">
    <location>
        <begin position="1"/>
        <end position="22"/>
    </location>
</feature>
<name>A0AAV9W4I7_9PEZI</name>
<dbReference type="Proteomes" id="UP001370758">
    <property type="component" value="Unassembled WGS sequence"/>
</dbReference>
<organism evidence="2 3">
    <name type="scientific">Arthrobotrys musiformis</name>
    <dbReference type="NCBI Taxonomy" id="47236"/>
    <lineage>
        <taxon>Eukaryota</taxon>
        <taxon>Fungi</taxon>
        <taxon>Dikarya</taxon>
        <taxon>Ascomycota</taxon>
        <taxon>Pezizomycotina</taxon>
        <taxon>Orbiliomycetes</taxon>
        <taxon>Orbiliales</taxon>
        <taxon>Orbiliaceae</taxon>
        <taxon>Arthrobotrys</taxon>
    </lineage>
</organism>
<dbReference type="AlphaFoldDB" id="A0AAV9W4I7"/>